<dbReference type="EMBL" id="RBKS01000001">
    <property type="protein sequence ID" value="RKR75569.1"/>
    <property type="molecule type" value="Genomic_DNA"/>
</dbReference>
<dbReference type="NCBIfam" id="TIGR00206">
    <property type="entry name" value="fliF"/>
    <property type="match status" value="1"/>
</dbReference>
<evidence type="ECO:0000256" key="11">
    <source>
        <dbReference type="SAM" id="Phobius"/>
    </source>
</evidence>
<evidence type="ECO:0000256" key="3">
    <source>
        <dbReference type="ARBA" id="ARBA00007971"/>
    </source>
</evidence>
<keyword evidence="14" id="KW-0282">Flagellum</keyword>
<reference evidence="14 15" key="1">
    <citation type="submission" date="2018-10" db="EMBL/GenBank/DDBJ databases">
        <title>Sequencing the genomes of 1000 actinobacteria strains.</title>
        <authorList>
            <person name="Klenk H.-P."/>
        </authorList>
    </citation>
    <scope>NUCLEOTIDE SEQUENCE [LARGE SCALE GENOMIC DNA]</scope>
    <source>
        <strain evidence="14 15">DSM 17894</strain>
    </source>
</reference>
<dbReference type="PIRSF" id="PIRSF004862">
    <property type="entry name" value="FliF"/>
    <property type="match status" value="1"/>
</dbReference>
<dbReference type="InterPro" id="IPR045851">
    <property type="entry name" value="AMP-bd_C_sf"/>
</dbReference>
<dbReference type="GO" id="GO:0071973">
    <property type="term" value="P:bacterial-type flagellum-dependent cell motility"/>
    <property type="evidence" value="ECO:0007669"/>
    <property type="project" value="InterPro"/>
</dbReference>
<comment type="subcellular location">
    <subcellularLocation>
        <location evidence="1 9">Bacterial flagellum basal body</location>
    </subcellularLocation>
    <subcellularLocation>
        <location evidence="2">Cell membrane</location>
        <topology evidence="2">Multi-pass membrane protein</topology>
    </subcellularLocation>
</comment>
<dbReference type="PANTHER" id="PTHR30046:SF0">
    <property type="entry name" value="FLAGELLAR M-RING PROTEIN"/>
    <property type="match status" value="1"/>
</dbReference>
<feature type="transmembrane region" description="Helical" evidence="11">
    <location>
        <begin position="438"/>
        <end position="458"/>
    </location>
</feature>
<keyword evidence="7 11" id="KW-0472">Membrane</keyword>
<comment type="similarity">
    <text evidence="3 9">Belongs to the FliF family.</text>
</comment>
<comment type="caution">
    <text evidence="14">The sequence shown here is derived from an EMBL/GenBank/DDBJ whole genome shotgun (WGS) entry which is preliminary data.</text>
</comment>
<dbReference type="Proteomes" id="UP000280008">
    <property type="component" value="Unassembled WGS sequence"/>
</dbReference>
<comment type="function">
    <text evidence="9">The M ring may be actively involved in energy transduction.</text>
</comment>
<organism evidence="14 15">
    <name type="scientific">Frondihabitans australicus</name>
    <dbReference type="NCBI Taxonomy" id="386892"/>
    <lineage>
        <taxon>Bacteria</taxon>
        <taxon>Bacillati</taxon>
        <taxon>Actinomycetota</taxon>
        <taxon>Actinomycetes</taxon>
        <taxon>Micrococcales</taxon>
        <taxon>Microbacteriaceae</taxon>
        <taxon>Frondihabitans</taxon>
    </lineage>
</organism>
<keyword evidence="14" id="KW-0969">Cilium</keyword>
<dbReference type="InterPro" id="IPR043427">
    <property type="entry name" value="YscJ/FliF"/>
</dbReference>
<dbReference type="GO" id="GO:0003774">
    <property type="term" value="F:cytoskeletal motor activity"/>
    <property type="evidence" value="ECO:0007669"/>
    <property type="project" value="InterPro"/>
</dbReference>
<dbReference type="PRINTS" id="PR01009">
    <property type="entry name" value="FLGMRINGFLIF"/>
</dbReference>
<evidence type="ECO:0000256" key="2">
    <source>
        <dbReference type="ARBA" id="ARBA00004651"/>
    </source>
</evidence>
<sequence>MPPALRSLLTSLGDRVKAFTIGQRVLAVLGVAILVLGGVFVTSYLTKPTYTPLFTGLAATDASAVVQQLQTDGVQYQLSDGGSTILVPNADVYSERLKVAAAGLPADNTQGYALLDQMGVTASEFTQNVTYKRAIEGELAKTIEAMQGVKTASVQLAIPQQTVFTDSKQDPTASVFVAEMPGVTLTSSQVEAIVHLTSASIEGMKATDVSVVDAQGNVLSTVGGGTTGSSSQQQSAYQSQVQANVQAMLDKVLGAGNSTVVVAADMSQDSGTKVTESYTNPTGGASPLSESSSTESYGGSGAGSSSSGATGVLGPDNIAVPSGSATSGASATGSGSGYVNESSTKNNAVDKTTESTTIPAGTLTKQTVSVAINSKVAKNVNMGNIQDLVAKAAGIDPTRGDSLSVQAVSFNGAGAKAAQQALAAANAQAASDSMWQTIRTGLIAAAIGVPLILALFMLTRRGRRTEREEIDLGELDATSAGASAQAGTWPAAAQPALDDAAARRLLEAGGPTPTAPTVQLPSLDAEGASIERKRAEIDALAAGDPDRTAELLRGLLDDRQTV</sequence>
<evidence type="ECO:0000256" key="7">
    <source>
        <dbReference type="ARBA" id="ARBA00023136"/>
    </source>
</evidence>
<evidence type="ECO:0000256" key="5">
    <source>
        <dbReference type="ARBA" id="ARBA00022692"/>
    </source>
</evidence>
<name>A0A495IIH5_9MICO</name>
<evidence type="ECO:0000256" key="1">
    <source>
        <dbReference type="ARBA" id="ARBA00004117"/>
    </source>
</evidence>
<dbReference type="GO" id="GO:0009431">
    <property type="term" value="C:bacterial-type flagellum basal body, MS ring"/>
    <property type="evidence" value="ECO:0007669"/>
    <property type="project" value="InterPro"/>
</dbReference>
<keyword evidence="6 11" id="KW-1133">Transmembrane helix</keyword>
<feature type="compositionally biased region" description="Polar residues" evidence="10">
    <location>
        <begin position="339"/>
        <end position="353"/>
    </location>
</feature>
<feature type="transmembrane region" description="Helical" evidence="11">
    <location>
        <begin position="25"/>
        <end position="45"/>
    </location>
</feature>
<keyword evidence="4" id="KW-1003">Cell membrane</keyword>
<feature type="compositionally biased region" description="Low complexity" evidence="10">
    <location>
        <begin position="282"/>
        <end position="310"/>
    </location>
</feature>
<dbReference type="OrthoDB" id="9807026at2"/>
<dbReference type="PANTHER" id="PTHR30046">
    <property type="entry name" value="FLAGELLAR M-RING PROTEIN"/>
    <property type="match status" value="1"/>
</dbReference>
<accession>A0A495IIH5</accession>
<keyword evidence="5 11" id="KW-0812">Transmembrane</keyword>
<dbReference type="Pfam" id="PF08345">
    <property type="entry name" value="YscJ_FliF_C"/>
    <property type="match status" value="1"/>
</dbReference>
<dbReference type="Gene3D" id="3.30.300.30">
    <property type="match status" value="1"/>
</dbReference>
<protein>
    <recommendedName>
        <fullName evidence="9">Flagellar M-ring protein</fullName>
    </recommendedName>
</protein>
<feature type="region of interest" description="Disordered" evidence="10">
    <location>
        <begin position="507"/>
        <end position="526"/>
    </location>
</feature>
<feature type="region of interest" description="Disordered" evidence="10">
    <location>
        <begin position="267"/>
        <end position="353"/>
    </location>
</feature>
<evidence type="ECO:0000259" key="12">
    <source>
        <dbReference type="Pfam" id="PF01514"/>
    </source>
</evidence>
<evidence type="ECO:0000256" key="6">
    <source>
        <dbReference type="ARBA" id="ARBA00022989"/>
    </source>
</evidence>
<dbReference type="InterPro" id="IPR006182">
    <property type="entry name" value="FliF_N_dom"/>
</dbReference>
<dbReference type="InterPro" id="IPR000067">
    <property type="entry name" value="FlgMring_FliF"/>
</dbReference>
<evidence type="ECO:0000256" key="4">
    <source>
        <dbReference type="ARBA" id="ARBA00022475"/>
    </source>
</evidence>
<gene>
    <name evidence="14" type="ORF">C8E83_2717</name>
</gene>
<keyword evidence="14" id="KW-0966">Cell projection</keyword>
<evidence type="ECO:0000256" key="9">
    <source>
        <dbReference type="PIRNR" id="PIRNR004862"/>
    </source>
</evidence>
<evidence type="ECO:0000256" key="8">
    <source>
        <dbReference type="ARBA" id="ARBA00023143"/>
    </source>
</evidence>
<evidence type="ECO:0000256" key="10">
    <source>
        <dbReference type="SAM" id="MobiDB-lite"/>
    </source>
</evidence>
<feature type="compositionally biased region" description="Low complexity" evidence="10">
    <location>
        <begin position="322"/>
        <end position="333"/>
    </location>
</feature>
<feature type="compositionally biased region" description="Polar residues" evidence="10">
    <location>
        <begin position="267"/>
        <end position="281"/>
    </location>
</feature>
<evidence type="ECO:0000313" key="14">
    <source>
        <dbReference type="EMBL" id="RKR75569.1"/>
    </source>
</evidence>
<dbReference type="RefSeq" id="WP_121370349.1">
    <property type="nucleotide sequence ID" value="NZ_RBKS01000001.1"/>
</dbReference>
<keyword evidence="15" id="KW-1185">Reference proteome</keyword>
<keyword evidence="8 9" id="KW-0975">Bacterial flagellum</keyword>
<feature type="domain" description="Flagellar M-ring N-terminal" evidence="12">
    <location>
        <begin position="46"/>
        <end position="220"/>
    </location>
</feature>
<proteinExistence type="inferred from homology"/>
<feature type="domain" description="Flagellar M-ring C-terminal" evidence="13">
    <location>
        <begin position="249"/>
        <end position="410"/>
    </location>
</feature>
<dbReference type="InterPro" id="IPR013556">
    <property type="entry name" value="Flag_M-ring_C"/>
</dbReference>
<dbReference type="Pfam" id="PF01514">
    <property type="entry name" value="YscJ_FliF"/>
    <property type="match status" value="1"/>
</dbReference>
<dbReference type="AlphaFoldDB" id="A0A495IIH5"/>
<dbReference type="GO" id="GO:0005886">
    <property type="term" value="C:plasma membrane"/>
    <property type="evidence" value="ECO:0007669"/>
    <property type="project" value="UniProtKB-SubCell"/>
</dbReference>
<evidence type="ECO:0000259" key="13">
    <source>
        <dbReference type="Pfam" id="PF08345"/>
    </source>
</evidence>
<evidence type="ECO:0000313" key="15">
    <source>
        <dbReference type="Proteomes" id="UP000280008"/>
    </source>
</evidence>